<dbReference type="Proteomes" id="UP000053611">
    <property type="component" value="Unassembled WGS sequence"/>
</dbReference>
<dbReference type="CDD" id="cd04301">
    <property type="entry name" value="NAT_SF"/>
    <property type="match status" value="1"/>
</dbReference>
<name>A0A0J0XX57_9TREE</name>
<accession>A0A0J0XX57</accession>
<dbReference type="InterPro" id="IPR000182">
    <property type="entry name" value="GNAT_dom"/>
</dbReference>
<reference evidence="2 3" key="1">
    <citation type="submission" date="2015-03" db="EMBL/GenBank/DDBJ databases">
        <title>Genomics and transcriptomics of the oil-accumulating basidiomycete yeast T. oleaginosus allow insights into substrate utilization and the diverse evolutionary trajectories of mating systems in fungi.</title>
        <authorList>
            <consortium name="DOE Joint Genome Institute"/>
            <person name="Kourist R."/>
            <person name="Kracht O."/>
            <person name="Bracharz F."/>
            <person name="Lipzen A."/>
            <person name="Nolan M."/>
            <person name="Ohm R."/>
            <person name="Grigoriev I."/>
            <person name="Sun S."/>
            <person name="Heitman J."/>
            <person name="Bruck T."/>
            <person name="Nowrousian M."/>
        </authorList>
    </citation>
    <scope>NUCLEOTIDE SEQUENCE [LARGE SCALE GENOMIC DNA]</scope>
    <source>
        <strain evidence="2 3">IBC0246</strain>
    </source>
</reference>
<protein>
    <submittedName>
        <fullName evidence="2">Acyl-CoA N-acyltransferase</fullName>
    </submittedName>
</protein>
<dbReference type="RefSeq" id="XP_018282153.1">
    <property type="nucleotide sequence ID" value="XM_018421928.1"/>
</dbReference>
<evidence type="ECO:0000259" key="1">
    <source>
        <dbReference type="PROSITE" id="PS51186"/>
    </source>
</evidence>
<evidence type="ECO:0000313" key="2">
    <source>
        <dbReference type="EMBL" id="KLT45662.1"/>
    </source>
</evidence>
<proteinExistence type="predicted"/>
<dbReference type="PANTHER" id="PTHR43792:SF16">
    <property type="entry name" value="N-ACETYLTRANSFERASE DOMAIN-CONTAINING PROTEIN"/>
    <property type="match status" value="1"/>
</dbReference>
<sequence>MGTVNGEPYLPLPTHAHVVLTPFRSADQNAMVGLCNIPSVGMWFYHRAYPYAASDFQLELAKTLPEQEQAIAAIKANERPSTFPFKVIRDVRTNNLIGEVGIFPSPEHPPSEEVWELSYTLHPDYQGQGIARAAVRESVEWARTVLGVKKLEAYAQPRNSPSTKLLDKLNFKVLDVKTYPWPEEKGGGEATAARYMKVL</sequence>
<dbReference type="Gene3D" id="3.40.630.30">
    <property type="match status" value="1"/>
</dbReference>
<evidence type="ECO:0000313" key="3">
    <source>
        <dbReference type="Proteomes" id="UP000053611"/>
    </source>
</evidence>
<organism evidence="2 3">
    <name type="scientific">Cutaneotrichosporon oleaginosum</name>
    <dbReference type="NCBI Taxonomy" id="879819"/>
    <lineage>
        <taxon>Eukaryota</taxon>
        <taxon>Fungi</taxon>
        <taxon>Dikarya</taxon>
        <taxon>Basidiomycota</taxon>
        <taxon>Agaricomycotina</taxon>
        <taxon>Tremellomycetes</taxon>
        <taxon>Trichosporonales</taxon>
        <taxon>Trichosporonaceae</taxon>
        <taxon>Cutaneotrichosporon</taxon>
    </lineage>
</organism>
<dbReference type="AlphaFoldDB" id="A0A0J0XX57"/>
<keyword evidence="3" id="KW-1185">Reference proteome</keyword>
<dbReference type="STRING" id="879819.A0A0J0XX57"/>
<dbReference type="EMBL" id="KQ087180">
    <property type="protein sequence ID" value="KLT45662.1"/>
    <property type="molecule type" value="Genomic_DNA"/>
</dbReference>
<dbReference type="OrthoDB" id="630895at2759"/>
<dbReference type="GO" id="GO:0016747">
    <property type="term" value="F:acyltransferase activity, transferring groups other than amino-acyl groups"/>
    <property type="evidence" value="ECO:0007669"/>
    <property type="project" value="InterPro"/>
</dbReference>
<feature type="domain" description="N-acetyltransferase" evidence="1">
    <location>
        <begin position="35"/>
        <end position="199"/>
    </location>
</feature>
<dbReference type="InterPro" id="IPR016181">
    <property type="entry name" value="Acyl_CoA_acyltransferase"/>
</dbReference>
<dbReference type="PANTHER" id="PTHR43792">
    <property type="entry name" value="GNAT FAMILY, PUTATIVE (AFU_ORTHOLOGUE AFUA_3G00765)-RELATED-RELATED"/>
    <property type="match status" value="1"/>
</dbReference>
<keyword evidence="2" id="KW-0012">Acyltransferase</keyword>
<dbReference type="InterPro" id="IPR051531">
    <property type="entry name" value="N-acetyltransferase"/>
</dbReference>
<dbReference type="PROSITE" id="PS51186">
    <property type="entry name" value="GNAT"/>
    <property type="match status" value="1"/>
</dbReference>
<dbReference type="Pfam" id="PF13302">
    <property type="entry name" value="Acetyltransf_3"/>
    <property type="match status" value="1"/>
</dbReference>
<keyword evidence="2" id="KW-0808">Transferase</keyword>
<gene>
    <name evidence="2" type="ORF">CC85DRAFT_282283</name>
</gene>
<dbReference type="GeneID" id="28982531"/>
<dbReference type="SUPFAM" id="SSF55729">
    <property type="entry name" value="Acyl-CoA N-acyltransferases (Nat)"/>
    <property type="match status" value="1"/>
</dbReference>